<keyword evidence="3" id="KW-0808">Transferase</keyword>
<evidence type="ECO:0000313" key="3">
    <source>
        <dbReference type="EMBL" id="RJE24544.1"/>
    </source>
</evidence>
<dbReference type="AlphaFoldDB" id="A0A3A2ZYU5"/>
<protein>
    <submittedName>
        <fullName evidence="3">Methyltransferase domain protein</fullName>
    </submittedName>
</protein>
<dbReference type="GO" id="GO:0032259">
    <property type="term" value="P:methylation"/>
    <property type="evidence" value="ECO:0007669"/>
    <property type="project" value="UniProtKB-KW"/>
</dbReference>
<gene>
    <name evidence="3" type="ORF">PHISCL_03131</name>
</gene>
<dbReference type="InterPro" id="IPR025714">
    <property type="entry name" value="Methyltranfer_dom"/>
</dbReference>
<evidence type="ECO:0000259" key="2">
    <source>
        <dbReference type="Pfam" id="PF13847"/>
    </source>
</evidence>
<dbReference type="Gene3D" id="3.40.50.150">
    <property type="entry name" value="Vaccinia Virus protein VP39"/>
    <property type="match status" value="1"/>
</dbReference>
<accession>A0A3A2ZYU5</accession>
<dbReference type="InterPro" id="IPR029063">
    <property type="entry name" value="SAM-dependent_MTases_sf"/>
</dbReference>
<name>A0A3A2ZYU5_9EURO</name>
<dbReference type="GO" id="GO:0008168">
    <property type="term" value="F:methyltransferase activity"/>
    <property type="evidence" value="ECO:0007669"/>
    <property type="project" value="UniProtKB-KW"/>
</dbReference>
<proteinExistence type="predicted"/>
<feature type="region of interest" description="Disordered" evidence="1">
    <location>
        <begin position="159"/>
        <end position="180"/>
    </location>
</feature>
<keyword evidence="4" id="KW-1185">Reference proteome</keyword>
<keyword evidence="3" id="KW-0489">Methyltransferase</keyword>
<feature type="domain" description="Methyltransferase" evidence="2">
    <location>
        <begin position="53"/>
        <end position="176"/>
    </location>
</feature>
<dbReference type="SUPFAM" id="SSF53335">
    <property type="entry name" value="S-adenosyl-L-methionine-dependent methyltransferases"/>
    <property type="match status" value="1"/>
</dbReference>
<dbReference type="EMBL" id="MVGC01000077">
    <property type="protein sequence ID" value="RJE24544.1"/>
    <property type="molecule type" value="Genomic_DNA"/>
</dbReference>
<dbReference type="Pfam" id="PF13847">
    <property type="entry name" value="Methyltransf_31"/>
    <property type="match status" value="1"/>
</dbReference>
<dbReference type="PANTHER" id="PTHR43591:SF96">
    <property type="entry name" value="PUTATIVE-RELATED"/>
    <property type="match status" value="1"/>
</dbReference>
<dbReference type="Proteomes" id="UP000266188">
    <property type="component" value="Unassembled WGS sequence"/>
</dbReference>
<sequence>MSNSNATNGVAPAADPYRLNRDVVASTRLSLQHYIWKENMGYILHPSIDTSRPNLSIADVGTGTGIWLLDLLRQLPNANFHGFDISSEQYPAAGFLPPNVSLSKLDILGDIPEEHREKYDIVHARLLVQVVNQAGSNPVPVIQNLMKLVKPGGYLQWEEPNDDASKRPIVKADPSNSSENAERLLQKMDARFRAKTPASWSVALADTFKEQGLQNVIREEFSTDTYLMLLDQTNYLGLFQELIGKVPGELGEELRELHAKTVVEARNGLSWKVRRFVFLGQKP</sequence>
<reference evidence="4" key="1">
    <citation type="submission" date="2017-02" db="EMBL/GenBank/DDBJ databases">
        <authorList>
            <person name="Tafer H."/>
            <person name="Lopandic K."/>
        </authorList>
    </citation>
    <scope>NUCLEOTIDE SEQUENCE [LARGE SCALE GENOMIC DNA]</scope>
    <source>
        <strain evidence="4">CBS 366.77</strain>
    </source>
</reference>
<dbReference type="PANTHER" id="PTHR43591">
    <property type="entry name" value="METHYLTRANSFERASE"/>
    <property type="match status" value="1"/>
</dbReference>
<evidence type="ECO:0000256" key="1">
    <source>
        <dbReference type="SAM" id="MobiDB-lite"/>
    </source>
</evidence>
<evidence type="ECO:0000313" key="4">
    <source>
        <dbReference type="Proteomes" id="UP000266188"/>
    </source>
</evidence>
<dbReference type="OrthoDB" id="417697at2759"/>
<comment type="caution">
    <text evidence="3">The sequence shown here is derived from an EMBL/GenBank/DDBJ whole genome shotgun (WGS) entry which is preliminary data.</text>
</comment>
<organism evidence="3 4">
    <name type="scientific">Aspergillus sclerotialis</name>
    <dbReference type="NCBI Taxonomy" id="2070753"/>
    <lineage>
        <taxon>Eukaryota</taxon>
        <taxon>Fungi</taxon>
        <taxon>Dikarya</taxon>
        <taxon>Ascomycota</taxon>
        <taxon>Pezizomycotina</taxon>
        <taxon>Eurotiomycetes</taxon>
        <taxon>Eurotiomycetidae</taxon>
        <taxon>Eurotiales</taxon>
        <taxon>Aspergillaceae</taxon>
        <taxon>Aspergillus</taxon>
        <taxon>Aspergillus subgen. Polypaecilum</taxon>
    </lineage>
</organism>
<dbReference type="CDD" id="cd02440">
    <property type="entry name" value="AdoMet_MTases"/>
    <property type="match status" value="1"/>
</dbReference>
<dbReference type="STRING" id="2070753.A0A3A2ZYU5"/>